<gene>
    <name evidence="1" type="ORF">PS928_06565</name>
</gene>
<evidence type="ECO:0000313" key="2">
    <source>
        <dbReference type="Proteomes" id="UP000381378"/>
    </source>
</evidence>
<dbReference type="RefSeq" id="WP_150788326.1">
    <property type="nucleotide sequence ID" value="NZ_CABVJF010000046.1"/>
</dbReference>
<evidence type="ECO:0000313" key="1">
    <source>
        <dbReference type="EMBL" id="VVQ26403.1"/>
    </source>
</evidence>
<dbReference type="OrthoDB" id="9181833at2"/>
<sequence>MKKQVASLVKNLPVNPTEAAGTSFNMLVSAWADYKKIAETEGTKRAAISAFKETKLAQIESQRSILEQYLSGVFKERASTINGFFERLDKGIENGDSELIGLAIGAIVDITKESPLAGAREIIGAMYDPDIKTIEI</sequence>
<proteinExistence type="predicted"/>
<name>A0A5E7VUR8_PSEFL</name>
<organism evidence="1 2">
    <name type="scientific">Pseudomonas fluorescens</name>
    <dbReference type="NCBI Taxonomy" id="294"/>
    <lineage>
        <taxon>Bacteria</taxon>
        <taxon>Pseudomonadati</taxon>
        <taxon>Pseudomonadota</taxon>
        <taxon>Gammaproteobacteria</taxon>
        <taxon>Pseudomonadales</taxon>
        <taxon>Pseudomonadaceae</taxon>
        <taxon>Pseudomonas</taxon>
    </lineage>
</organism>
<dbReference type="AlphaFoldDB" id="A0A5E7VUR8"/>
<dbReference type="EMBL" id="CABVJF010000046">
    <property type="protein sequence ID" value="VVQ26403.1"/>
    <property type="molecule type" value="Genomic_DNA"/>
</dbReference>
<dbReference type="Proteomes" id="UP000381378">
    <property type="component" value="Unassembled WGS sequence"/>
</dbReference>
<accession>A0A5E7VUR8</accession>
<protein>
    <submittedName>
        <fullName evidence="1">Uncharacterized protein</fullName>
    </submittedName>
</protein>
<reference evidence="1 2" key="1">
    <citation type="submission" date="2019-09" db="EMBL/GenBank/DDBJ databases">
        <authorList>
            <person name="Chandra G."/>
            <person name="Truman W A."/>
        </authorList>
    </citation>
    <scope>NUCLEOTIDE SEQUENCE [LARGE SCALE GENOMIC DNA]</scope>
    <source>
        <strain evidence="1">PS928</strain>
    </source>
</reference>